<dbReference type="Proteomes" id="UP000019335">
    <property type="component" value="Chromosome 15"/>
</dbReference>
<proteinExistence type="predicted"/>
<sequence>MLPVQVVARCLSVWVIHSWVEWARSRLRTKTLPAAQKSNSEPSTIRCIATLRRSKVSCHSTEGSVALFSFDRHVAKGLAGKHSALATSSSRTKEKRARGIQYSSETRQVVGGDLAEVKGGRSHQSYNTILLYDLRTDAYLERG</sequence>
<dbReference type="EMBL" id="AZIL01001384">
    <property type="protein sequence ID" value="EWM24091.1"/>
    <property type="molecule type" value="Genomic_DNA"/>
</dbReference>
<keyword evidence="2" id="KW-1185">Reference proteome</keyword>
<gene>
    <name evidence="1" type="ORF">Naga_101278g1</name>
</gene>
<dbReference type="AlphaFoldDB" id="W7TU08"/>
<reference evidence="1 2" key="1">
    <citation type="journal article" date="2014" name="Mol. Plant">
        <title>Chromosome Scale Genome Assembly and Transcriptome Profiling of Nannochloropsis gaditana in Nitrogen Depletion.</title>
        <authorList>
            <person name="Corteggiani Carpinelli E."/>
            <person name="Telatin A."/>
            <person name="Vitulo N."/>
            <person name="Forcato C."/>
            <person name="D'Angelo M."/>
            <person name="Schiavon R."/>
            <person name="Vezzi A."/>
            <person name="Giacometti G.M."/>
            <person name="Morosinotto T."/>
            <person name="Valle G."/>
        </authorList>
    </citation>
    <scope>NUCLEOTIDE SEQUENCE [LARGE SCALE GENOMIC DNA]</scope>
    <source>
        <strain evidence="1 2">B-31</strain>
    </source>
</reference>
<evidence type="ECO:0000313" key="1">
    <source>
        <dbReference type="EMBL" id="EWM24091.1"/>
    </source>
</evidence>
<organism evidence="1 2">
    <name type="scientific">Nannochloropsis gaditana</name>
    <dbReference type="NCBI Taxonomy" id="72520"/>
    <lineage>
        <taxon>Eukaryota</taxon>
        <taxon>Sar</taxon>
        <taxon>Stramenopiles</taxon>
        <taxon>Ochrophyta</taxon>
        <taxon>Eustigmatophyceae</taxon>
        <taxon>Eustigmatales</taxon>
        <taxon>Monodopsidaceae</taxon>
        <taxon>Nannochloropsis</taxon>
    </lineage>
</organism>
<comment type="caution">
    <text evidence="1">The sequence shown here is derived from an EMBL/GenBank/DDBJ whole genome shotgun (WGS) entry which is preliminary data.</text>
</comment>
<accession>W7TU08</accession>
<name>W7TU08_9STRA</name>
<protein>
    <submittedName>
        <fullName evidence="1">Uncharacterized protein</fullName>
    </submittedName>
</protein>
<evidence type="ECO:0000313" key="2">
    <source>
        <dbReference type="Proteomes" id="UP000019335"/>
    </source>
</evidence>